<protein>
    <submittedName>
        <fullName evidence="1">Uncharacterized protein</fullName>
    </submittedName>
</protein>
<sequence>MKLGTSFERQKRQPRSLHVPFLDMHHPCALEA</sequence>
<reference evidence="1" key="1">
    <citation type="submission" date="2014-09" db="EMBL/GenBank/DDBJ databases">
        <authorList>
            <person name="Magalhaes I.L.F."/>
            <person name="Oliveira U."/>
            <person name="Santos F.R."/>
            <person name="Vidigal T.H.D.A."/>
            <person name="Brescovit A.D."/>
            <person name="Santos A.J."/>
        </authorList>
    </citation>
    <scope>NUCLEOTIDE SEQUENCE</scope>
    <source>
        <tissue evidence="1">Shoot tissue taken approximately 20 cm above the soil surface</tissue>
    </source>
</reference>
<evidence type="ECO:0000313" key="1">
    <source>
        <dbReference type="EMBL" id="JAE00926.1"/>
    </source>
</evidence>
<name>A0A0A9ESQ5_ARUDO</name>
<accession>A0A0A9ESQ5</accession>
<organism evidence="1">
    <name type="scientific">Arundo donax</name>
    <name type="common">Giant reed</name>
    <name type="synonym">Donax arundinaceus</name>
    <dbReference type="NCBI Taxonomy" id="35708"/>
    <lineage>
        <taxon>Eukaryota</taxon>
        <taxon>Viridiplantae</taxon>
        <taxon>Streptophyta</taxon>
        <taxon>Embryophyta</taxon>
        <taxon>Tracheophyta</taxon>
        <taxon>Spermatophyta</taxon>
        <taxon>Magnoliopsida</taxon>
        <taxon>Liliopsida</taxon>
        <taxon>Poales</taxon>
        <taxon>Poaceae</taxon>
        <taxon>PACMAD clade</taxon>
        <taxon>Arundinoideae</taxon>
        <taxon>Arundineae</taxon>
        <taxon>Arundo</taxon>
    </lineage>
</organism>
<dbReference type="AlphaFoldDB" id="A0A0A9ESQ5"/>
<dbReference type="EMBL" id="GBRH01196970">
    <property type="protein sequence ID" value="JAE00926.1"/>
    <property type="molecule type" value="Transcribed_RNA"/>
</dbReference>
<reference evidence="1" key="2">
    <citation type="journal article" date="2015" name="Data Brief">
        <title>Shoot transcriptome of the giant reed, Arundo donax.</title>
        <authorList>
            <person name="Barrero R.A."/>
            <person name="Guerrero F.D."/>
            <person name="Moolhuijzen P."/>
            <person name="Goolsby J.A."/>
            <person name="Tidwell J."/>
            <person name="Bellgard S.E."/>
            <person name="Bellgard M.I."/>
        </authorList>
    </citation>
    <scope>NUCLEOTIDE SEQUENCE</scope>
    <source>
        <tissue evidence="1">Shoot tissue taken approximately 20 cm above the soil surface</tissue>
    </source>
</reference>
<proteinExistence type="predicted"/>